<reference evidence="1 2" key="1">
    <citation type="submission" date="2019-03" db="EMBL/GenBank/DDBJ databases">
        <title>Genomic Encyclopedia of Archaeal and Bacterial Type Strains, Phase II (KMG-II): from individual species to whole genera.</title>
        <authorList>
            <person name="Goeker M."/>
        </authorList>
    </citation>
    <scope>NUCLEOTIDE SEQUENCE [LARGE SCALE GENOMIC DNA]</scope>
    <source>
        <strain evidence="1 2">DSM 24425</strain>
    </source>
</reference>
<dbReference type="Proteomes" id="UP000295777">
    <property type="component" value="Unassembled WGS sequence"/>
</dbReference>
<dbReference type="EMBL" id="SMFV01000001">
    <property type="protein sequence ID" value="TCK06624.1"/>
    <property type="molecule type" value="Genomic_DNA"/>
</dbReference>
<organism evidence="1 2">
    <name type="scientific">Phorcysia thermohydrogeniphila</name>
    <dbReference type="NCBI Taxonomy" id="936138"/>
    <lineage>
        <taxon>Bacteria</taxon>
        <taxon>Pseudomonadati</taxon>
        <taxon>Aquificota</taxon>
        <taxon>Aquificia</taxon>
        <taxon>Desulfurobacteriales</taxon>
        <taxon>Desulfurobacteriaceae</taxon>
        <taxon>Phorcysia</taxon>
    </lineage>
</organism>
<comment type="caution">
    <text evidence="1">The sequence shown here is derived from an EMBL/GenBank/DDBJ whole genome shotgun (WGS) entry which is preliminary data.</text>
</comment>
<protein>
    <submittedName>
        <fullName evidence="1">Uncharacterized protein</fullName>
    </submittedName>
</protein>
<proteinExistence type="predicted"/>
<dbReference type="AlphaFoldDB" id="A0A4R1GEH7"/>
<gene>
    <name evidence="1" type="ORF">CLV27_0427</name>
</gene>
<dbReference type="RefSeq" id="WP_132525335.1">
    <property type="nucleotide sequence ID" value="NZ_SMFV01000001.1"/>
</dbReference>
<evidence type="ECO:0000313" key="1">
    <source>
        <dbReference type="EMBL" id="TCK06624.1"/>
    </source>
</evidence>
<accession>A0A4R1GEH7</accession>
<keyword evidence="2" id="KW-1185">Reference proteome</keyword>
<sequence>MKRQGKESQTKISSFSIPKVADAMLTDLSKLAGVTKSLFLTILLNNLLPLPSNKSLIEKILVKSGQKDKEILLKTINALAKGYGFQIKEKKESFSQGVWSITFLDPKTGSEFEVTLLEDNFKLKRFVVKNRDGEEVALMSEGKLSAQNVPLNIIGFIMKIFN</sequence>
<evidence type="ECO:0000313" key="2">
    <source>
        <dbReference type="Proteomes" id="UP000295777"/>
    </source>
</evidence>
<name>A0A4R1GEH7_9BACT</name>